<sequence>MTLTDLATPENLEAQIAVATQAFAILAGMEVFPSPPNHAADDDQAAISARIQYMGESQGSLRIECSPSIAFTFTHLVMGVETPGAFNSDVGDAVGELINTIGGNLKGLLSCDTRIDTPEVFAKASEMEVMAPHMQLSCLHFDSAFGAFRLVLSTDFKKDVRGRRVREKKA</sequence>
<dbReference type="OrthoDB" id="123309at2"/>
<dbReference type="Gene3D" id="3.40.1550.10">
    <property type="entry name" value="CheC-like"/>
    <property type="match status" value="1"/>
</dbReference>
<feature type="domain" description="Chemotaxis phosphatase CheX-like" evidence="2">
    <location>
        <begin position="47"/>
        <end position="125"/>
    </location>
</feature>
<proteinExistence type="predicted"/>
<evidence type="ECO:0000259" key="2">
    <source>
        <dbReference type="Pfam" id="PF13690"/>
    </source>
</evidence>
<keyword evidence="4" id="KW-1185">Reference proteome</keyword>
<gene>
    <name evidence="3" type="ORF">SAMN05421770_101130</name>
</gene>
<dbReference type="EMBL" id="FZOU01000001">
    <property type="protein sequence ID" value="SNS24038.1"/>
    <property type="molecule type" value="Genomic_DNA"/>
</dbReference>
<evidence type="ECO:0000313" key="3">
    <source>
        <dbReference type="EMBL" id="SNS24038.1"/>
    </source>
</evidence>
<dbReference type="SUPFAM" id="SSF103039">
    <property type="entry name" value="CheC-like"/>
    <property type="match status" value="1"/>
</dbReference>
<dbReference type="GO" id="GO:0006935">
    <property type="term" value="P:chemotaxis"/>
    <property type="evidence" value="ECO:0007669"/>
    <property type="project" value="UniProtKB-KW"/>
</dbReference>
<dbReference type="Proteomes" id="UP000198356">
    <property type="component" value="Unassembled WGS sequence"/>
</dbReference>
<evidence type="ECO:0000313" key="4">
    <source>
        <dbReference type="Proteomes" id="UP000198356"/>
    </source>
</evidence>
<accession>A0A239CW83</accession>
<dbReference type="InterPro" id="IPR028976">
    <property type="entry name" value="CheC-like_sf"/>
</dbReference>
<keyword evidence="1" id="KW-0145">Chemotaxis</keyword>
<organism evidence="3 4">
    <name type="scientific">Granulicella rosea</name>
    <dbReference type="NCBI Taxonomy" id="474952"/>
    <lineage>
        <taxon>Bacteria</taxon>
        <taxon>Pseudomonadati</taxon>
        <taxon>Acidobacteriota</taxon>
        <taxon>Terriglobia</taxon>
        <taxon>Terriglobales</taxon>
        <taxon>Acidobacteriaceae</taxon>
        <taxon>Granulicella</taxon>
    </lineage>
</organism>
<reference evidence="3 4" key="1">
    <citation type="submission" date="2017-06" db="EMBL/GenBank/DDBJ databases">
        <authorList>
            <person name="Kim H.J."/>
            <person name="Triplett B.A."/>
        </authorList>
    </citation>
    <scope>NUCLEOTIDE SEQUENCE [LARGE SCALE GENOMIC DNA]</scope>
    <source>
        <strain evidence="3 4">DSM 18704</strain>
    </source>
</reference>
<dbReference type="AlphaFoldDB" id="A0A239CW83"/>
<dbReference type="Pfam" id="PF13690">
    <property type="entry name" value="CheX"/>
    <property type="match status" value="1"/>
</dbReference>
<protein>
    <submittedName>
        <fullName evidence="3">Chemotaxis phosphatase CheX</fullName>
    </submittedName>
</protein>
<dbReference type="InterPro" id="IPR028051">
    <property type="entry name" value="CheX-like_dom"/>
</dbReference>
<name>A0A239CW83_9BACT</name>
<evidence type="ECO:0000256" key="1">
    <source>
        <dbReference type="ARBA" id="ARBA00022500"/>
    </source>
</evidence>
<dbReference type="RefSeq" id="WP_089406468.1">
    <property type="nucleotide sequence ID" value="NZ_FZOU01000001.1"/>
</dbReference>